<dbReference type="SUPFAM" id="SSF53639">
    <property type="entry name" value="AraD/HMP-PK domain-like"/>
    <property type="match status" value="1"/>
</dbReference>
<dbReference type="Proteomes" id="UP000193986">
    <property type="component" value="Unassembled WGS sequence"/>
</dbReference>
<dbReference type="NCBIfam" id="NF004855">
    <property type="entry name" value="PRK06208.1"/>
    <property type="match status" value="1"/>
</dbReference>
<keyword evidence="4" id="KW-1185">Reference proteome</keyword>
<dbReference type="PANTHER" id="PTHR10672:SF39">
    <property type="entry name" value="CLASS II ALDOLASE_ADDUCIN N-TERMINAL DOMAIN-CONTAINING PROTEIN"/>
    <property type="match status" value="1"/>
</dbReference>
<organism evidence="3 4">
    <name type="scientific">Naematelia encephala</name>
    <dbReference type="NCBI Taxonomy" id="71784"/>
    <lineage>
        <taxon>Eukaryota</taxon>
        <taxon>Fungi</taxon>
        <taxon>Dikarya</taxon>
        <taxon>Basidiomycota</taxon>
        <taxon>Agaricomycotina</taxon>
        <taxon>Tremellomycetes</taxon>
        <taxon>Tremellales</taxon>
        <taxon>Naemateliaceae</taxon>
        <taxon>Naematelia</taxon>
    </lineage>
</organism>
<dbReference type="InParanoid" id="A0A1Y2B6M6"/>
<dbReference type="InterPro" id="IPR036409">
    <property type="entry name" value="Aldolase_II/adducin_N_sf"/>
</dbReference>
<dbReference type="GO" id="GO:0051015">
    <property type="term" value="F:actin filament binding"/>
    <property type="evidence" value="ECO:0007669"/>
    <property type="project" value="TreeGrafter"/>
</dbReference>
<dbReference type="GO" id="GO:0005856">
    <property type="term" value="C:cytoskeleton"/>
    <property type="evidence" value="ECO:0007669"/>
    <property type="project" value="TreeGrafter"/>
</dbReference>
<dbReference type="AlphaFoldDB" id="A0A1Y2B6M6"/>
<feature type="region of interest" description="Disordered" evidence="1">
    <location>
        <begin position="1"/>
        <end position="32"/>
    </location>
</feature>
<dbReference type="InterPro" id="IPR001303">
    <property type="entry name" value="Aldolase_II/adducin_N"/>
</dbReference>
<feature type="compositionally biased region" description="Polar residues" evidence="1">
    <location>
        <begin position="1"/>
        <end position="12"/>
    </location>
</feature>
<dbReference type="EMBL" id="MCFC01000021">
    <property type="protein sequence ID" value="ORY30190.1"/>
    <property type="molecule type" value="Genomic_DNA"/>
</dbReference>
<dbReference type="PANTHER" id="PTHR10672">
    <property type="entry name" value="ADDUCIN"/>
    <property type="match status" value="1"/>
</dbReference>
<gene>
    <name evidence="3" type="ORF">BCR39DRAFT_529885</name>
</gene>
<evidence type="ECO:0000313" key="4">
    <source>
        <dbReference type="Proteomes" id="UP000193986"/>
    </source>
</evidence>
<dbReference type="InterPro" id="IPR051017">
    <property type="entry name" value="Aldolase-II_Adducin_sf"/>
</dbReference>
<comment type="caution">
    <text evidence="3">The sequence shown here is derived from an EMBL/GenBank/DDBJ whole genome shotgun (WGS) entry which is preliminary data.</text>
</comment>
<dbReference type="Gene3D" id="3.40.225.10">
    <property type="entry name" value="Class II aldolase/adducin N-terminal domain"/>
    <property type="match status" value="1"/>
</dbReference>
<name>A0A1Y2B6M6_9TREE</name>
<dbReference type="FunFam" id="3.40.225.10:FF:000009">
    <property type="entry name" value="Class II aldolase/adducin N-terminal"/>
    <property type="match status" value="1"/>
</dbReference>
<evidence type="ECO:0000256" key="1">
    <source>
        <dbReference type="SAM" id="MobiDB-lite"/>
    </source>
</evidence>
<proteinExistence type="predicted"/>
<evidence type="ECO:0000313" key="3">
    <source>
        <dbReference type="EMBL" id="ORY30190.1"/>
    </source>
</evidence>
<dbReference type="SMART" id="SM01007">
    <property type="entry name" value="Aldolase_II"/>
    <property type="match status" value="1"/>
</dbReference>
<accession>A0A1Y2B6M6</accession>
<dbReference type="STRING" id="71784.A0A1Y2B6M6"/>
<reference evidence="3 4" key="1">
    <citation type="submission" date="2016-07" db="EMBL/GenBank/DDBJ databases">
        <title>Pervasive Adenine N6-methylation of Active Genes in Fungi.</title>
        <authorList>
            <consortium name="DOE Joint Genome Institute"/>
            <person name="Mondo S.J."/>
            <person name="Dannebaum R.O."/>
            <person name="Kuo R.C."/>
            <person name="Labutti K."/>
            <person name="Haridas S."/>
            <person name="Kuo A."/>
            <person name="Salamov A."/>
            <person name="Ahrendt S.R."/>
            <person name="Lipzen A."/>
            <person name="Sullivan W."/>
            <person name="Andreopoulos W.B."/>
            <person name="Clum A."/>
            <person name="Lindquist E."/>
            <person name="Daum C."/>
            <person name="Ramamoorthy G.K."/>
            <person name="Gryganskyi A."/>
            <person name="Culley D."/>
            <person name="Magnuson J.K."/>
            <person name="James T.Y."/>
            <person name="O'Malley M.A."/>
            <person name="Stajich J.E."/>
            <person name="Spatafora J.W."/>
            <person name="Visel A."/>
            <person name="Grigoriev I.V."/>
        </authorList>
    </citation>
    <scope>NUCLEOTIDE SEQUENCE [LARGE SCALE GENOMIC DNA]</scope>
    <source>
        <strain evidence="3 4">68-887.2</strain>
    </source>
</reference>
<feature type="domain" description="Class II aldolase/adducin N-terminal" evidence="2">
    <location>
        <begin position="45"/>
        <end position="229"/>
    </location>
</feature>
<evidence type="ECO:0000259" key="2">
    <source>
        <dbReference type="SMART" id="SM01007"/>
    </source>
</evidence>
<protein>
    <submittedName>
        <fullName evidence="3">Class II aldolase/adducin N-terminal</fullName>
    </submittedName>
</protein>
<dbReference type="Pfam" id="PF00596">
    <property type="entry name" value="Aldolase_II"/>
    <property type="match status" value="1"/>
</dbReference>
<dbReference type="OrthoDB" id="3238794at2759"/>
<sequence>MSQPPNGKSNGHSVEGEPEEERSFDYGPGRVKFADKEKERQYVKERLALAYRVLSHLGVVEGASGHLTSRDPIDRNCFWVNPYGLHFSRMKASDLLLINHSGDIIMGGKPDRQRYNTAAFVIHKAIHDARPDVDSAVHCHSPWGKAFASQGRELPIYTQDAAIFYNDHALYNDFGGVVLSDKESAQIVGALGGKKALIMQNHGLLAVGRCIESAVAWFFLLENECRCVMRTEASCAFTGKPPISLRPEVAEFTWRATGTEEGGKHEAEPFFDLVEELCQGAHKL</sequence>